<reference evidence="2" key="2">
    <citation type="submission" date="2025-08" db="UniProtKB">
        <authorList>
            <consortium name="Ensembl"/>
        </authorList>
    </citation>
    <scope>IDENTIFICATION</scope>
</reference>
<dbReference type="Gene3D" id="1.10.246.130">
    <property type="match status" value="1"/>
</dbReference>
<dbReference type="InterPro" id="IPR052896">
    <property type="entry name" value="GGT-like_enzyme"/>
</dbReference>
<name>A0AAY4BAK3_9TELE</name>
<evidence type="ECO:0000313" key="3">
    <source>
        <dbReference type="Proteomes" id="UP000694580"/>
    </source>
</evidence>
<dbReference type="GeneTree" id="ENSGT00940000165445"/>
<evidence type="ECO:0000256" key="1">
    <source>
        <dbReference type="ARBA" id="ARBA00009381"/>
    </source>
</evidence>
<dbReference type="Ensembl" id="ENSDCDT00010019068.1">
    <property type="protein sequence ID" value="ENSDCDP00010017998.1"/>
    <property type="gene ID" value="ENSDCDG00010008207.1"/>
</dbReference>
<protein>
    <recommendedName>
        <fullName evidence="4">Gamma-glutamyltransferase YwrD</fullName>
    </recommendedName>
</protein>
<comment type="similarity">
    <text evidence="1">Belongs to the gamma-glutamyltransferase family.</text>
</comment>
<dbReference type="Proteomes" id="UP000694580">
    <property type="component" value="Chromosome 13"/>
</dbReference>
<dbReference type="Gene3D" id="3.60.20.40">
    <property type="match status" value="1"/>
</dbReference>
<reference evidence="2" key="3">
    <citation type="submission" date="2025-09" db="UniProtKB">
        <authorList>
            <consortium name="Ensembl"/>
        </authorList>
    </citation>
    <scope>IDENTIFICATION</scope>
</reference>
<sequence length="564" mass="60686">MLPFASRRSPVVCLNGCVASSQPLASVIGLDILKRGGNAADAAVAVAAALNVTEPCSTGLGGDAFCLFYDAQTGRVCGLNGSGRTPKAQTLELMESLGYNVSNPPHAYHALNVTVPGAAACWCDTVRQFGSEKLTMAEILKPAIDLALRGFPVAEVTAHHWAKWTEQSGKELGAELLIDKHTPKHGQVFTNPHLAKTLQEISSHGKAGFYQGRVAEAIVKVIKENGGVMCLEDLRSNSSSEVTPIFTDYKSVRLWEIPPNGQGMAALIALNILENFLIKEMGHNSASYLHVLAEALKLSLGDTFHYCADPDKVNIPLDGLLAKDYGQRRAELIHMARARADGEHGTPTGSETVYFSLVDGEGNACSFVNSNYMGFGTGLVPQNCGFSLQNRGTCFSLDTNHGNCIGPQKRPYHTIIPALLTDAESGRLLCSFGVMGGFMQPQGHVQVLLNMLEFGMNPQEALDAPRVLLHYSEAAQRWQFNLEAGIEEGVADELRRRGHAVCWPVAGHDRAQFGRGQVIAIGDWWDPSASAPATPTRVLWAGSDPRADGCAVGYYLNAFFPPVN</sequence>
<dbReference type="InterPro" id="IPR043138">
    <property type="entry name" value="GGT_lsub"/>
</dbReference>
<evidence type="ECO:0000313" key="2">
    <source>
        <dbReference type="Ensembl" id="ENSDCDP00010017998.1"/>
    </source>
</evidence>
<accession>A0AAY4BAK3</accession>
<evidence type="ECO:0008006" key="4">
    <source>
        <dbReference type="Google" id="ProtNLM"/>
    </source>
</evidence>
<reference evidence="2 3" key="1">
    <citation type="submission" date="2020-06" db="EMBL/GenBank/DDBJ databases">
        <authorList>
            <consortium name="Wellcome Sanger Institute Data Sharing"/>
        </authorList>
    </citation>
    <scope>NUCLEOTIDE SEQUENCE [LARGE SCALE GENOMIC DNA]</scope>
</reference>
<proteinExistence type="inferred from homology"/>
<dbReference type="PANTHER" id="PTHR43881:SF1">
    <property type="entry name" value="GAMMA-GLUTAMYLTRANSPEPTIDASE (AFU_ORTHOLOGUE AFUA_4G13580)"/>
    <property type="match status" value="1"/>
</dbReference>
<dbReference type="SUPFAM" id="SSF56235">
    <property type="entry name" value="N-terminal nucleophile aminohydrolases (Ntn hydrolases)"/>
    <property type="match status" value="1"/>
</dbReference>
<dbReference type="AlphaFoldDB" id="A0AAY4BAK3"/>
<dbReference type="PRINTS" id="PR01210">
    <property type="entry name" value="GGTRANSPTASE"/>
</dbReference>
<dbReference type="InterPro" id="IPR029055">
    <property type="entry name" value="Ntn_hydrolases_N"/>
</dbReference>
<dbReference type="PANTHER" id="PTHR43881">
    <property type="entry name" value="GAMMA-GLUTAMYLTRANSPEPTIDASE (AFU_ORTHOLOGUE AFUA_4G13580)"/>
    <property type="match status" value="1"/>
</dbReference>
<organism evidence="2 3">
    <name type="scientific">Denticeps clupeoides</name>
    <name type="common">denticle herring</name>
    <dbReference type="NCBI Taxonomy" id="299321"/>
    <lineage>
        <taxon>Eukaryota</taxon>
        <taxon>Metazoa</taxon>
        <taxon>Chordata</taxon>
        <taxon>Craniata</taxon>
        <taxon>Vertebrata</taxon>
        <taxon>Euteleostomi</taxon>
        <taxon>Actinopterygii</taxon>
        <taxon>Neopterygii</taxon>
        <taxon>Teleostei</taxon>
        <taxon>Clupei</taxon>
        <taxon>Clupeiformes</taxon>
        <taxon>Denticipitoidei</taxon>
        <taxon>Denticipitidae</taxon>
        <taxon>Denticeps</taxon>
    </lineage>
</organism>
<dbReference type="InterPro" id="IPR043137">
    <property type="entry name" value="GGT_ssub_C"/>
</dbReference>
<dbReference type="Pfam" id="PF01019">
    <property type="entry name" value="G_glu_transpept"/>
    <property type="match status" value="1"/>
</dbReference>
<keyword evidence="3" id="KW-1185">Reference proteome</keyword>
<gene>
    <name evidence="2" type="primary">LOC114801719</name>
</gene>